<dbReference type="GO" id="GO:0043487">
    <property type="term" value="P:regulation of RNA stability"/>
    <property type="evidence" value="ECO:0007669"/>
    <property type="project" value="TreeGrafter"/>
</dbReference>
<dbReference type="EMBL" id="JAMDMM010000004">
    <property type="protein sequence ID" value="MCY9605802.1"/>
    <property type="molecule type" value="Genomic_DNA"/>
</dbReference>
<dbReference type="EMBL" id="QYZD01000014">
    <property type="protein sequence ID" value="RJG22731.1"/>
    <property type="molecule type" value="Genomic_DNA"/>
</dbReference>
<protein>
    <submittedName>
        <fullName evidence="6">RNA chaperone Hfq</fullName>
    </submittedName>
</protein>
<evidence type="ECO:0000256" key="2">
    <source>
        <dbReference type="ARBA" id="ARBA00023016"/>
    </source>
</evidence>
<dbReference type="InterPro" id="IPR005001">
    <property type="entry name" value="Hfq"/>
</dbReference>
<keyword evidence="2" id="KW-0346">Stress response</keyword>
<dbReference type="GO" id="GO:0003723">
    <property type="term" value="F:RNA binding"/>
    <property type="evidence" value="ECO:0007669"/>
    <property type="project" value="UniProtKB-KW"/>
</dbReference>
<dbReference type="InterPro" id="IPR010920">
    <property type="entry name" value="LSM_dom_sf"/>
</dbReference>
<evidence type="ECO:0000313" key="8">
    <source>
        <dbReference type="Proteomes" id="UP000315377"/>
    </source>
</evidence>
<reference evidence="6 7" key="1">
    <citation type="submission" date="2018-09" db="EMBL/GenBank/DDBJ databases">
        <title>Paenibacillus SK2017-BO5.</title>
        <authorList>
            <person name="Piskunova J.V."/>
            <person name="Dubiley S.A."/>
            <person name="Severinov K.V."/>
        </authorList>
    </citation>
    <scope>NUCLEOTIDE SEQUENCE [LARGE SCALE GENOMIC DNA]</scope>
    <source>
        <strain evidence="6 7">BO5</strain>
    </source>
</reference>
<keyword evidence="9" id="KW-1185">Reference proteome</keyword>
<dbReference type="PANTHER" id="PTHR34772">
    <property type="entry name" value="RNA-BINDING PROTEIN HFQ"/>
    <property type="match status" value="1"/>
</dbReference>
<keyword evidence="1" id="KW-0694">RNA-binding</keyword>
<evidence type="ECO:0000313" key="9">
    <source>
        <dbReference type="Proteomes" id="UP001209276"/>
    </source>
</evidence>
<feature type="domain" description="Sm" evidence="3">
    <location>
        <begin position="11"/>
        <end position="71"/>
    </location>
</feature>
<dbReference type="PANTHER" id="PTHR34772:SF1">
    <property type="entry name" value="RNA-BINDING PROTEIN HFQ"/>
    <property type="match status" value="1"/>
</dbReference>
<dbReference type="GeneID" id="76995811"/>
<dbReference type="SUPFAM" id="SSF50182">
    <property type="entry name" value="Sm-like ribonucleoproteins"/>
    <property type="match status" value="1"/>
</dbReference>
<dbReference type="GO" id="GO:0045974">
    <property type="term" value="P:regulation of translation, ncRNA-mediated"/>
    <property type="evidence" value="ECO:0007669"/>
    <property type="project" value="TreeGrafter"/>
</dbReference>
<evidence type="ECO:0000313" key="6">
    <source>
        <dbReference type="EMBL" id="RJG22731.1"/>
    </source>
</evidence>
<evidence type="ECO:0000313" key="4">
    <source>
        <dbReference type="EMBL" id="MCY9605802.1"/>
    </source>
</evidence>
<dbReference type="Proteomes" id="UP000266177">
    <property type="component" value="Unassembled WGS sequence"/>
</dbReference>
<gene>
    <name evidence="6" type="primary">hfq</name>
    <name evidence="6" type="ORF">DQX05_15890</name>
    <name evidence="5" type="ORF">FLT43_07465</name>
    <name evidence="4" type="ORF">M5W83_01220</name>
</gene>
<evidence type="ECO:0000313" key="7">
    <source>
        <dbReference type="Proteomes" id="UP000266177"/>
    </source>
</evidence>
<dbReference type="GO" id="GO:0005829">
    <property type="term" value="C:cytosol"/>
    <property type="evidence" value="ECO:0007669"/>
    <property type="project" value="TreeGrafter"/>
</dbReference>
<dbReference type="NCBIfam" id="TIGR02383">
    <property type="entry name" value="Hfq"/>
    <property type="match status" value="1"/>
</dbReference>
<name>A0A378ZKX2_PANTH</name>
<proteinExistence type="predicted"/>
<evidence type="ECO:0000259" key="3">
    <source>
        <dbReference type="PROSITE" id="PS52002"/>
    </source>
</evidence>
<dbReference type="AlphaFoldDB" id="A0A378ZKX2"/>
<dbReference type="EMBL" id="CP041405">
    <property type="protein sequence ID" value="QDM43365.1"/>
    <property type="molecule type" value="Genomic_DNA"/>
</dbReference>
<dbReference type="OrthoDB" id="2639139at2"/>
<dbReference type="CDD" id="cd01716">
    <property type="entry name" value="Hfq"/>
    <property type="match status" value="1"/>
</dbReference>
<dbReference type="PROSITE" id="PS52002">
    <property type="entry name" value="SM"/>
    <property type="match status" value="1"/>
</dbReference>
<sequence>MKKSTDRSLQEQFLTEAIQQEVPVTLITKNGIQMKGMITSFDVYTIVLKIDSKYSLINKSAVSTIIPSQRLSLFK</sequence>
<dbReference type="InterPro" id="IPR047575">
    <property type="entry name" value="Sm"/>
</dbReference>
<dbReference type="GO" id="GO:0006355">
    <property type="term" value="P:regulation of DNA-templated transcription"/>
    <property type="evidence" value="ECO:0007669"/>
    <property type="project" value="InterPro"/>
</dbReference>
<dbReference type="Proteomes" id="UP000315377">
    <property type="component" value="Chromosome"/>
</dbReference>
<dbReference type="RefSeq" id="WP_087442306.1">
    <property type="nucleotide sequence ID" value="NZ_CABMNB010000025.1"/>
</dbReference>
<reference evidence="4 9" key="3">
    <citation type="submission" date="2022-05" db="EMBL/GenBank/DDBJ databases">
        <title>Genome Sequencing of Bee-Associated Microbes.</title>
        <authorList>
            <person name="Dunlap C."/>
        </authorList>
    </citation>
    <scope>NUCLEOTIDE SEQUENCE [LARGE SCALE GENOMIC DNA]</scope>
    <source>
        <strain evidence="4 9">NRRL B-14613</strain>
    </source>
</reference>
<accession>A0A378ZKX2</accession>
<evidence type="ECO:0000313" key="5">
    <source>
        <dbReference type="EMBL" id="QDM43365.1"/>
    </source>
</evidence>
<dbReference type="Pfam" id="PF17209">
    <property type="entry name" value="Hfq"/>
    <property type="match status" value="1"/>
</dbReference>
<dbReference type="Proteomes" id="UP001209276">
    <property type="component" value="Unassembled WGS sequence"/>
</dbReference>
<dbReference type="Gene3D" id="2.30.30.100">
    <property type="match status" value="1"/>
</dbReference>
<evidence type="ECO:0000256" key="1">
    <source>
        <dbReference type="ARBA" id="ARBA00022884"/>
    </source>
</evidence>
<reference evidence="5 8" key="2">
    <citation type="submission" date="2019-07" db="EMBL/GenBank/DDBJ databases">
        <title>Paenibacillus thiaminolyticus NRRL B-4156.</title>
        <authorList>
            <person name="Hehnly C."/>
            <person name="Zhang L."/>
        </authorList>
    </citation>
    <scope>NUCLEOTIDE SEQUENCE [LARGE SCALE GENOMIC DNA]</scope>
    <source>
        <strain evidence="5 8">NRRL B-4156</strain>
    </source>
</reference>
<organism evidence="6 7">
    <name type="scientific">Paenibacillus thiaminolyticus</name>
    <name type="common">Bacillus thiaminolyticus</name>
    <dbReference type="NCBI Taxonomy" id="49283"/>
    <lineage>
        <taxon>Bacteria</taxon>
        <taxon>Bacillati</taxon>
        <taxon>Bacillota</taxon>
        <taxon>Bacilli</taxon>
        <taxon>Bacillales</taxon>
        <taxon>Paenibacillaceae</taxon>
        <taxon>Paenibacillus</taxon>
    </lineage>
</organism>